<organism evidence="1 2">
    <name type="scientific">Dendrobium nobile</name>
    <name type="common">Orchid</name>
    <dbReference type="NCBI Taxonomy" id="94219"/>
    <lineage>
        <taxon>Eukaryota</taxon>
        <taxon>Viridiplantae</taxon>
        <taxon>Streptophyta</taxon>
        <taxon>Embryophyta</taxon>
        <taxon>Tracheophyta</taxon>
        <taxon>Spermatophyta</taxon>
        <taxon>Magnoliopsida</taxon>
        <taxon>Liliopsida</taxon>
        <taxon>Asparagales</taxon>
        <taxon>Orchidaceae</taxon>
        <taxon>Epidendroideae</taxon>
        <taxon>Malaxideae</taxon>
        <taxon>Dendrobiinae</taxon>
        <taxon>Dendrobium</taxon>
    </lineage>
</organism>
<evidence type="ECO:0000313" key="2">
    <source>
        <dbReference type="Proteomes" id="UP000829196"/>
    </source>
</evidence>
<dbReference type="EMBL" id="JAGYWB010000009">
    <property type="protein sequence ID" value="KAI0512272.1"/>
    <property type="molecule type" value="Genomic_DNA"/>
</dbReference>
<evidence type="ECO:0000313" key="1">
    <source>
        <dbReference type="EMBL" id="KAI0512272.1"/>
    </source>
</evidence>
<proteinExistence type="predicted"/>
<gene>
    <name evidence="1" type="ORF">KFK09_012911</name>
</gene>
<dbReference type="AlphaFoldDB" id="A0A8T3BGS8"/>
<comment type="caution">
    <text evidence="1">The sequence shown here is derived from an EMBL/GenBank/DDBJ whole genome shotgun (WGS) entry which is preliminary data.</text>
</comment>
<protein>
    <submittedName>
        <fullName evidence="1">Uncharacterized protein</fullName>
    </submittedName>
</protein>
<reference evidence="1" key="1">
    <citation type="journal article" date="2022" name="Front. Genet.">
        <title>Chromosome-Scale Assembly of the Dendrobium nobile Genome Provides Insights Into the Molecular Mechanism of the Biosynthesis of the Medicinal Active Ingredient of Dendrobium.</title>
        <authorList>
            <person name="Xu Q."/>
            <person name="Niu S.-C."/>
            <person name="Li K.-L."/>
            <person name="Zheng P.-J."/>
            <person name="Zhang X.-J."/>
            <person name="Jia Y."/>
            <person name="Liu Y."/>
            <person name="Niu Y.-X."/>
            <person name="Yu L.-H."/>
            <person name="Chen D.-F."/>
            <person name="Zhang G.-Q."/>
        </authorList>
    </citation>
    <scope>NUCLEOTIDE SEQUENCE</scope>
    <source>
        <tissue evidence="1">Leaf</tissue>
    </source>
</reference>
<keyword evidence="2" id="KW-1185">Reference proteome</keyword>
<dbReference type="Proteomes" id="UP000829196">
    <property type="component" value="Unassembled WGS sequence"/>
</dbReference>
<accession>A0A8T3BGS8</accession>
<sequence>MADLSGVPPGHVPPPRKIKIQANRSLLALKLFRFALASRSRSQVAALVQASCLPSISLTEIDSFGTK</sequence>
<name>A0A8T3BGS8_DENNO</name>